<dbReference type="Gene3D" id="3.40.1440.10">
    <property type="entry name" value="GIY-YIG endonuclease"/>
    <property type="match status" value="1"/>
</dbReference>
<dbReference type="Proteomes" id="UP000838686">
    <property type="component" value="Unassembled WGS sequence"/>
</dbReference>
<comment type="caution">
    <text evidence="1">The sequence shown here is derived from an EMBL/GenBank/DDBJ whole genome shotgun (WGS) entry which is preliminary data.</text>
</comment>
<evidence type="ECO:0008006" key="3">
    <source>
        <dbReference type="Google" id="ProtNLM"/>
    </source>
</evidence>
<keyword evidence="2" id="KW-1185">Reference proteome</keyword>
<evidence type="ECO:0000313" key="2">
    <source>
        <dbReference type="Proteomes" id="UP000838686"/>
    </source>
</evidence>
<dbReference type="InterPro" id="IPR035901">
    <property type="entry name" value="GIY-YIG_endonuc_sf"/>
</dbReference>
<sequence>MNRRKELQNEYGMKKRRMGVFAITNLNNGKRYVASTSTLDSAWQREQFTLTMGSHANKALQTDWNSSELAKFEYEELEALKLGDEVRNDYKDILLPGSDGVRRNVVQSYRDELRKLEQKWLEKLQPYEPDGGYNRRPRQQ</sequence>
<evidence type="ECO:0000313" key="1">
    <source>
        <dbReference type="EMBL" id="CAH1207830.1"/>
    </source>
</evidence>
<protein>
    <recommendedName>
        <fullName evidence="3">GIY-YIG domain-containing protein</fullName>
    </recommendedName>
</protein>
<dbReference type="EMBL" id="CAKMMF010000014">
    <property type="protein sequence ID" value="CAH1207830.1"/>
    <property type="molecule type" value="Genomic_DNA"/>
</dbReference>
<proteinExistence type="predicted"/>
<accession>A0ABN8GIE7</accession>
<organism evidence="1 2">
    <name type="scientific">Paenibacillus plantiphilus</name>
    <dbReference type="NCBI Taxonomy" id="2905650"/>
    <lineage>
        <taxon>Bacteria</taxon>
        <taxon>Bacillati</taxon>
        <taxon>Bacillota</taxon>
        <taxon>Bacilli</taxon>
        <taxon>Bacillales</taxon>
        <taxon>Paenibacillaceae</taxon>
        <taxon>Paenibacillus</taxon>
    </lineage>
</organism>
<dbReference type="CDD" id="cd10451">
    <property type="entry name" value="GIY-YIG_LuxR_like"/>
    <property type="match status" value="1"/>
</dbReference>
<reference evidence="1" key="1">
    <citation type="submission" date="2022-01" db="EMBL/GenBank/DDBJ databases">
        <authorList>
            <person name="Criscuolo A."/>
        </authorList>
    </citation>
    <scope>NUCLEOTIDE SEQUENCE</scope>
    <source>
        <strain evidence="1">CIP111893</strain>
    </source>
</reference>
<dbReference type="RefSeq" id="WP_236343098.1">
    <property type="nucleotide sequence ID" value="NZ_CAKMMF010000014.1"/>
</dbReference>
<name>A0ABN8GIE7_9BACL</name>
<gene>
    <name evidence="1" type="ORF">PAECIP111893_02791</name>
</gene>